<dbReference type="EMBL" id="FOLM01000015">
    <property type="protein sequence ID" value="SFD43009.1"/>
    <property type="molecule type" value="Genomic_DNA"/>
</dbReference>
<dbReference type="OrthoDB" id="4561883at2"/>
<evidence type="ECO:0000259" key="1">
    <source>
        <dbReference type="Pfam" id="PF13032"/>
    </source>
</evidence>
<dbReference type="Pfam" id="PF13032">
    <property type="entry name" value="RNaseH_pPIWI_RE"/>
    <property type="match status" value="1"/>
</dbReference>
<sequence length="858" mass="94220">MLITLAYQIPRQDMDSVLGTVTAYPLTEKFAAAWEDLPKRENQHRPRYSALATGLIAATGQPVRLFGERELAEEERSARSRMLLLTCEGALDDRLRVAVRAWEGHIRDGKGTAALVGLLPAPEQARSYADFVKFRPGQVPVMPGWVFGTAQWQVMRRLAAKRLRVDGRKPVCLRMDTDGSLLAWTPQDLLVNHAGTAFSMHRLTARLTTRVGVEDPVLCFDAHLSRISPQGNWAKNVWIDRGEDGTPILRLPLRRRRDEETGEWHSHLDPAIARILEACQLSPLDMPRELPRVPGRIRPQLASARFHALGSGPGPRFMMRLHEHIVSALPSLVPLTYEVDKRIKLAPRVTKYSPGGLTSAAVGPSGFRHVTLACVYATPEGRDRMLAEIAELAGSPVNPPEGGSSLHLNARLDVVDRYCPDLLAHNTVNRADCLKTLDLPIPADGLAAAWLETEYHPDAPRPEVDAKPHLRRLLGHLGIPAQFLATEPVLLPPKATAAGPETKKHAARAALRDLLRAAGVLDHRLLDAVTAGGRPHGLDRKVLLVGIHARRQQTGKEGKPLVLTMVALYIDPDDLANCRLLVYSDRRQAWVRGAGGTADFHSGAIGTTRFGRTGEKSELTRAVVEARLDALHMSLKPDAPRSTDDPSGTPMVVFVDTQETRTIWPGIQNTKLGTGPLPGDTLHAKGADVAVVRLNTEISEIGRPVTRRERANMPSDPQKPAAPDRKVYRLADTDRHCWLFAGRSASIKAKGGDRGAFYTRWTLPSALTSQLAVPWHSYTGKEIVVVRAGSWAPEQLAGLTASLCEQALVWDDRTQMPVPLHLATVLDEDHPDYRVWGGGGDLTPHRRPPVTARCHPPA</sequence>
<reference evidence="4 5" key="1">
    <citation type="submission" date="2016-10" db="EMBL/GenBank/DDBJ databases">
        <authorList>
            <person name="de Groot N.N."/>
        </authorList>
    </citation>
    <scope>NUCLEOTIDE SEQUENCE [LARGE SCALE GENOMIC DNA]</scope>
    <source>
        <strain evidence="4 5">CGMCC 4.5739</strain>
    </source>
</reference>
<feature type="domain" description="pPIWI-RE RNaseH" evidence="1">
    <location>
        <begin position="544"/>
        <end position="832"/>
    </location>
</feature>
<dbReference type="Pfam" id="PF13111">
    <property type="entry name" value="pPIWI_RE_X"/>
    <property type="match status" value="1"/>
</dbReference>
<dbReference type="RefSeq" id="WP_093840821.1">
    <property type="nucleotide sequence ID" value="NZ_FOLM01000015.1"/>
</dbReference>
<dbReference type="Proteomes" id="UP000199207">
    <property type="component" value="Unassembled WGS sequence"/>
</dbReference>
<evidence type="ECO:0000259" key="3">
    <source>
        <dbReference type="Pfam" id="PF18157"/>
    </source>
</evidence>
<dbReference type="InterPro" id="IPR025085">
    <property type="entry name" value="pPIWI_RE_X"/>
</dbReference>
<dbReference type="Pfam" id="PF18157">
    <property type="entry name" value="MID_pPIWI_RE"/>
    <property type="match status" value="1"/>
</dbReference>
<dbReference type="InterPro" id="IPR024996">
    <property type="entry name" value="RNaseH_pPIWI_RE"/>
</dbReference>
<dbReference type="InterPro" id="IPR040496">
    <property type="entry name" value="MID_pPIWI_RE"/>
</dbReference>
<protein>
    <recommendedName>
        <fullName evidence="6">DUF3893 domain-containing protein</fullName>
    </recommendedName>
</protein>
<evidence type="ECO:0000259" key="2">
    <source>
        <dbReference type="Pfam" id="PF13111"/>
    </source>
</evidence>
<organism evidence="4 5">
    <name type="scientific">Streptomyces aidingensis</name>
    <dbReference type="NCBI Taxonomy" id="910347"/>
    <lineage>
        <taxon>Bacteria</taxon>
        <taxon>Bacillati</taxon>
        <taxon>Actinomycetota</taxon>
        <taxon>Actinomycetes</taxon>
        <taxon>Kitasatosporales</taxon>
        <taxon>Streptomycetaceae</taxon>
        <taxon>Streptomyces</taxon>
    </lineage>
</organism>
<evidence type="ECO:0000313" key="5">
    <source>
        <dbReference type="Proteomes" id="UP000199207"/>
    </source>
</evidence>
<proteinExistence type="predicted"/>
<keyword evidence="5" id="KW-1185">Reference proteome</keyword>
<evidence type="ECO:0008006" key="6">
    <source>
        <dbReference type="Google" id="ProtNLM"/>
    </source>
</evidence>
<name>A0A1I1S943_9ACTN</name>
<evidence type="ECO:0000313" key="4">
    <source>
        <dbReference type="EMBL" id="SFD43009.1"/>
    </source>
</evidence>
<dbReference type="STRING" id="910347.SAMN05421773_11529"/>
<feature type="domain" description="pPIWI-RE module N-terminal" evidence="2">
    <location>
        <begin position="6"/>
        <end position="361"/>
    </location>
</feature>
<dbReference type="AlphaFoldDB" id="A0A1I1S943"/>
<accession>A0A1I1S943</accession>
<gene>
    <name evidence="4" type="ORF">SAMN05421773_11529</name>
</gene>
<feature type="domain" description="Prokaryotic pPIWI-RE MID" evidence="3">
    <location>
        <begin position="424"/>
        <end position="524"/>
    </location>
</feature>